<dbReference type="Gene3D" id="3.20.20.70">
    <property type="entry name" value="Aldolase class I"/>
    <property type="match status" value="1"/>
</dbReference>
<organism evidence="10 11">
    <name type="scientific">Candidatus Westeberhardia cardiocondylae</name>
    <dbReference type="NCBI Taxonomy" id="1594731"/>
    <lineage>
        <taxon>Bacteria</taxon>
        <taxon>Pseudomonadati</taxon>
        <taxon>Pseudomonadota</taxon>
        <taxon>Gammaproteobacteria</taxon>
        <taxon>Enterobacterales</taxon>
        <taxon>Enterobacteriaceae</taxon>
        <taxon>ant endosymbionts</taxon>
        <taxon>Candidatus Westeberhardia</taxon>
    </lineage>
</organism>
<comment type="function">
    <text evidence="1 8">Stereospecific condensation of phosphoenolpyruvate (PEP) and D-erythrose-4-phosphate (E4P) giving rise to 3-deoxy-D-arabino-heptulosonate-7-phosphate (DAHP).</text>
</comment>
<dbReference type="InterPro" id="IPR013785">
    <property type="entry name" value="Aldolase_TIM"/>
</dbReference>
<dbReference type="NCBIfam" id="NF009395">
    <property type="entry name" value="PRK12755.1"/>
    <property type="match status" value="1"/>
</dbReference>
<comment type="catalytic activity">
    <reaction evidence="7 8">
        <text>D-erythrose 4-phosphate + phosphoenolpyruvate + H2O = 7-phospho-2-dehydro-3-deoxy-D-arabino-heptonate + phosphate</text>
        <dbReference type="Rhea" id="RHEA:14717"/>
        <dbReference type="ChEBI" id="CHEBI:15377"/>
        <dbReference type="ChEBI" id="CHEBI:16897"/>
        <dbReference type="ChEBI" id="CHEBI:43474"/>
        <dbReference type="ChEBI" id="CHEBI:58394"/>
        <dbReference type="ChEBI" id="CHEBI:58702"/>
        <dbReference type="EC" id="2.5.1.54"/>
    </reaction>
</comment>
<dbReference type="KEGG" id="wca:WEOB_344"/>
<dbReference type="NCBIfam" id="TIGR00034">
    <property type="entry name" value="aroFGH"/>
    <property type="match status" value="1"/>
</dbReference>
<evidence type="ECO:0000256" key="7">
    <source>
        <dbReference type="ARBA" id="ARBA00047508"/>
    </source>
</evidence>
<dbReference type="GO" id="GO:0005737">
    <property type="term" value="C:cytoplasm"/>
    <property type="evidence" value="ECO:0007669"/>
    <property type="project" value="TreeGrafter"/>
</dbReference>
<dbReference type="GO" id="GO:0008652">
    <property type="term" value="P:amino acid biosynthetic process"/>
    <property type="evidence" value="ECO:0007669"/>
    <property type="project" value="UniProtKB-KW"/>
</dbReference>
<dbReference type="RefSeq" id="WP_281263820.1">
    <property type="nucleotide sequence ID" value="NZ_LN774881.1"/>
</dbReference>
<comment type="pathway">
    <text evidence="2 8">Metabolic intermediate biosynthesis; chorismate biosynthesis; chorismate from D-erythrose 4-phosphate and phosphoenolpyruvate: step 1/7.</text>
</comment>
<dbReference type="EC" id="2.5.1.54" evidence="8"/>
<evidence type="ECO:0000256" key="6">
    <source>
        <dbReference type="ARBA" id="ARBA00023141"/>
    </source>
</evidence>
<dbReference type="UniPathway" id="UPA00053">
    <property type="reaction ID" value="UER00084"/>
</dbReference>
<dbReference type="GO" id="GO:0042802">
    <property type="term" value="F:identical protein binding"/>
    <property type="evidence" value="ECO:0007669"/>
    <property type="project" value="UniProtKB-ARBA"/>
</dbReference>
<name>A0A0H5BX18_9ENTR</name>
<dbReference type="EMBL" id="LN774881">
    <property type="protein sequence ID" value="CEN32277.1"/>
    <property type="molecule type" value="Genomic_DNA"/>
</dbReference>
<sequence>MDTTNKNNNHSYNEIKTIITPRELKNNLPLKQDEKNFILESRNIISNIIHKHDSRILVICGPCSIHDIDAAIDYANKLKKLSQKIQNKIYLVMRTYFEKPRTIMGWKGLINDPYMDGSYNIEKGLYISRSLLLQLTKMKIPLATEALDTITPNYLNDLFSWSAIGARTNESQIHREMASGLPMPIGFKNGTDGNIDTAINSIQVASVQHYSIGINQNGRVCIIRTKGNKNVHIILRGGKKPNYYETDIINCEKKIKQAKLPVSLMVDCSHGNSNKNYKQQTVVAKYVLETIKKGNDSIIGIMLESYINSGNQSSEIKKENMQYGVSVTDACINWKNTEKLLLHFHEKL</sequence>
<evidence type="ECO:0000313" key="11">
    <source>
        <dbReference type="Proteomes" id="UP000242753"/>
    </source>
</evidence>
<evidence type="ECO:0000256" key="8">
    <source>
        <dbReference type="PIRNR" id="PIRNR001361"/>
    </source>
</evidence>
<keyword evidence="4 8" id="KW-0028">Amino-acid biosynthesis</keyword>
<dbReference type="AlphaFoldDB" id="A0A0H5BX18"/>
<evidence type="ECO:0000256" key="2">
    <source>
        <dbReference type="ARBA" id="ARBA00004688"/>
    </source>
</evidence>
<evidence type="ECO:0000259" key="9">
    <source>
        <dbReference type="Pfam" id="PF00793"/>
    </source>
</evidence>
<dbReference type="GO" id="GO:0009073">
    <property type="term" value="P:aromatic amino acid family biosynthetic process"/>
    <property type="evidence" value="ECO:0007669"/>
    <property type="project" value="UniProtKB-KW"/>
</dbReference>
<proteinExistence type="inferred from homology"/>
<keyword evidence="11" id="KW-1185">Reference proteome</keyword>
<dbReference type="PIRSF" id="PIRSF001361">
    <property type="entry name" value="DAHP_synthase"/>
    <property type="match status" value="1"/>
</dbReference>
<dbReference type="InterPro" id="IPR006219">
    <property type="entry name" value="DAHP_synth_1"/>
</dbReference>
<evidence type="ECO:0000313" key="10">
    <source>
        <dbReference type="EMBL" id="CEN32277.1"/>
    </source>
</evidence>
<evidence type="ECO:0000256" key="1">
    <source>
        <dbReference type="ARBA" id="ARBA00003726"/>
    </source>
</evidence>
<protein>
    <recommendedName>
        <fullName evidence="8">Phospho-2-dehydro-3-deoxyheptonate aldolase</fullName>
        <ecNumber evidence="8">2.5.1.54</ecNumber>
    </recommendedName>
</protein>
<reference evidence="11" key="1">
    <citation type="submission" date="2015-01" db="EMBL/GenBank/DDBJ databases">
        <authorList>
            <person name="Manzano-Marin A."/>
            <person name="Manzano-Marin A."/>
        </authorList>
    </citation>
    <scope>NUCLEOTIDE SEQUENCE [LARGE SCALE GENOMIC DNA]</scope>
    <source>
        <strain evidence="11">obscurior</strain>
    </source>
</reference>
<dbReference type="PANTHER" id="PTHR21225">
    <property type="entry name" value="PHOSPHO-2-DEHYDRO-3-DEOXYHEPTONATE ALDOLASE DAHP SYNTHETASE"/>
    <property type="match status" value="1"/>
</dbReference>
<dbReference type="SUPFAM" id="SSF51569">
    <property type="entry name" value="Aldolase"/>
    <property type="match status" value="1"/>
</dbReference>
<dbReference type="InterPro" id="IPR006218">
    <property type="entry name" value="DAHP1/KDSA"/>
</dbReference>
<comment type="similarity">
    <text evidence="3 8">Belongs to the class-I DAHP synthase family.</text>
</comment>
<gene>
    <name evidence="10" type="primary">aroF</name>
    <name evidence="10" type="ORF">WEOB_344</name>
</gene>
<accession>A0A0H5BX18</accession>
<evidence type="ECO:0000256" key="3">
    <source>
        <dbReference type="ARBA" id="ARBA00007985"/>
    </source>
</evidence>
<evidence type="ECO:0000256" key="4">
    <source>
        <dbReference type="ARBA" id="ARBA00022605"/>
    </source>
</evidence>
<dbReference type="FunFam" id="3.20.20.70:FF:000005">
    <property type="entry name" value="Phospho-2-dehydro-3-deoxyheptonate aldolase"/>
    <property type="match status" value="1"/>
</dbReference>
<keyword evidence="6 8" id="KW-0057">Aromatic amino acid biosynthesis</keyword>
<evidence type="ECO:0000256" key="5">
    <source>
        <dbReference type="ARBA" id="ARBA00022679"/>
    </source>
</evidence>
<dbReference type="PATRIC" id="fig|1594731.3.peg.325"/>
<feature type="domain" description="DAHP synthetase I/KDSA" evidence="9">
    <location>
        <begin position="47"/>
        <end position="340"/>
    </location>
</feature>
<keyword evidence="5 8" id="KW-0808">Transferase</keyword>
<dbReference type="STRING" id="1594731.WEOB_344"/>
<dbReference type="Pfam" id="PF00793">
    <property type="entry name" value="DAHP_synth_1"/>
    <property type="match status" value="1"/>
</dbReference>
<dbReference type="Proteomes" id="UP000242753">
    <property type="component" value="Chromosome I"/>
</dbReference>
<dbReference type="GO" id="GO:0009423">
    <property type="term" value="P:chorismate biosynthetic process"/>
    <property type="evidence" value="ECO:0007669"/>
    <property type="project" value="UniProtKB-UniPathway"/>
</dbReference>
<dbReference type="GO" id="GO:0003849">
    <property type="term" value="F:3-deoxy-7-phosphoheptulonate synthase activity"/>
    <property type="evidence" value="ECO:0007669"/>
    <property type="project" value="UniProtKB-EC"/>
</dbReference>
<dbReference type="PANTHER" id="PTHR21225:SF10">
    <property type="entry name" value="PHOSPHO-2-DEHYDRO-3-DEOXYHEPTONATE ALDOLASE, TYR-SENSITIVE"/>
    <property type="match status" value="1"/>
</dbReference>